<evidence type="ECO:0000313" key="1">
    <source>
        <dbReference type="EMBL" id="AUG52220.1"/>
    </source>
</evidence>
<proteinExistence type="predicted"/>
<gene>
    <name evidence="2" type="ORF">COO20_02785</name>
    <name evidence="1" type="ORF">CSC3H3_05395</name>
</gene>
<evidence type="ECO:0000313" key="4">
    <source>
        <dbReference type="Proteomes" id="UP000233597"/>
    </source>
</evidence>
<protein>
    <submittedName>
        <fullName evidence="2">Uncharacterized protein</fullName>
    </submittedName>
</protein>
<keyword evidence="3" id="KW-1185">Reference proteome</keyword>
<organism evidence="2 4">
    <name type="scientific">Thalassospira marina</name>
    <dbReference type="NCBI Taxonomy" id="2048283"/>
    <lineage>
        <taxon>Bacteria</taxon>
        <taxon>Pseudomonadati</taxon>
        <taxon>Pseudomonadota</taxon>
        <taxon>Alphaproteobacteria</taxon>
        <taxon>Rhodospirillales</taxon>
        <taxon>Thalassospiraceae</taxon>
        <taxon>Thalassospira</taxon>
    </lineage>
</organism>
<dbReference type="Proteomes" id="UP000233458">
    <property type="component" value="Chromosome"/>
</dbReference>
<evidence type="ECO:0000313" key="2">
    <source>
        <dbReference type="EMBL" id="PKR56142.1"/>
    </source>
</evidence>
<reference evidence="2 4" key="1">
    <citation type="submission" date="2017-09" db="EMBL/GenBank/DDBJ databases">
        <title>Biodiversity and function of Thalassospira species in the particle-attached aromatic-hydrocarbon-degrading consortia from the surface seawater of the South China Sea.</title>
        <authorList>
            <person name="Dong C."/>
            <person name="Liu R."/>
            <person name="Shao Z."/>
        </authorList>
    </citation>
    <scope>NUCLEOTIDE SEQUENCE [LARGE SCALE GENOMIC DNA]</scope>
    <source>
        <strain evidence="2 4">CSC1P2</strain>
    </source>
</reference>
<dbReference type="EMBL" id="NWTK01000001">
    <property type="protein sequence ID" value="PKR56142.1"/>
    <property type="molecule type" value="Genomic_DNA"/>
</dbReference>
<dbReference type="EMBL" id="CP024199">
    <property type="protein sequence ID" value="AUG52220.1"/>
    <property type="molecule type" value="Genomic_DNA"/>
</dbReference>
<name>A0A2N3KZZ6_9PROT</name>
<dbReference type="AlphaFoldDB" id="A0A2N3KZZ6"/>
<dbReference type="KEGG" id="thac:CSC3H3_05395"/>
<sequence>MCEFGGQIRPNWPVCDLDGAAAPLRALRDQAVFPALVGLGGLITQCSKRSILTVGQPLRRVAETAGFAYVRRIPLSDGETAR</sequence>
<reference evidence="1 3" key="2">
    <citation type="submission" date="2017-10" db="EMBL/GenBank/DDBJ databases">
        <title>Biodiversity and function of Thalassospira species in the particle-attached aromatic-hydrocarbon-degrading consortia from the surface seawater of the China South Sea.</title>
        <authorList>
            <person name="Dong C."/>
            <person name="Liu R."/>
            <person name="Shao Z."/>
        </authorList>
    </citation>
    <scope>NUCLEOTIDE SEQUENCE [LARGE SCALE GENOMIC DNA]</scope>
    <source>
        <strain evidence="1 3">CSC3H3</strain>
    </source>
</reference>
<accession>A0A2N3KZZ6</accession>
<evidence type="ECO:0000313" key="3">
    <source>
        <dbReference type="Proteomes" id="UP000233458"/>
    </source>
</evidence>
<dbReference type="Proteomes" id="UP000233597">
    <property type="component" value="Unassembled WGS sequence"/>
</dbReference>